<name>A0ABY4WJY9_9BACL</name>
<dbReference type="NCBIfam" id="TIGR01593">
    <property type="entry name" value="holin_tox_secr"/>
    <property type="match status" value="1"/>
</dbReference>
<proteinExistence type="inferred from homology"/>
<dbReference type="Pfam" id="PF05105">
    <property type="entry name" value="Phage_holin_4_1"/>
    <property type="match status" value="1"/>
</dbReference>
<keyword evidence="3 6" id="KW-1133">Transmembrane helix</keyword>
<dbReference type="RefSeq" id="WP_251874560.1">
    <property type="nucleotide sequence ID" value="NZ_CP098755.1"/>
</dbReference>
<evidence type="ECO:0000256" key="2">
    <source>
        <dbReference type="ARBA" id="ARBA00022692"/>
    </source>
</evidence>
<sequence>MEGIVKTILALSGASVTYLFGGWSTLLGVLLAFVILDYLSGMVAAGIEGKLRSGVGYEGIARKVFIFAMVAIANLIDAALGDQHFMRDVTIFFYLANELLSIIENAGRIGLPVPKALQLAVEMLREKGEGKR</sequence>
<evidence type="ECO:0000256" key="5">
    <source>
        <dbReference type="ARBA" id="ARBA00023600"/>
    </source>
</evidence>
<dbReference type="Proteomes" id="UP001056500">
    <property type="component" value="Chromosome"/>
</dbReference>
<feature type="transmembrane region" description="Helical" evidence="6">
    <location>
        <begin position="20"/>
        <end position="39"/>
    </location>
</feature>
<accession>A0ABY4WJY9</accession>
<evidence type="ECO:0000256" key="6">
    <source>
        <dbReference type="SAM" id="Phobius"/>
    </source>
</evidence>
<dbReference type="EMBL" id="CP098755">
    <property type="protein sequence ID" value="USG67461.1"/>
    <property type="molecule type" value="Genomic_DNA"/>
</dbReference>
<organism evidence="7 8">
    <name type="scientific">Brevibacillus ruminantium</name>
    <dbReference type="NCBI Taxonomy" id="2950604"/>
    <lineage>
        <taxon>Bacteria</taxon>
        <taxon>Bacillati</taxon>
        <taxon>Bacillota</taxon>
        <taxon>Bacilli</taxon>
        <taxon>Bacillales</taxon>
        <taxon>Paenibacillaceae</taxon>
        <taxon>Brevibacillus</taxon>
    </lineage>
</organism>
<evidence type="ECO:0000256" key="4">
    <source>
        <dbReference type="ARBA" id="ARBA00023136"/>
    </source>
</evidence>
<evidence type="ECO:0000256" key="3">
    <source>
        <dbReference type="ARBA" id="ARBA00022989"/>
    </source>
</evidence>
<keyword evidence="2 6" id="KW-0812">Transmembrane</keyword>
<evidence type="ECO:0000313" key="8">
    <source>
        <dbReference type="Proteomes" id="UP001056500"/>
    </source>
</evidence>
<keyword evidence="4 6" id="KW-0472">Membrane</keyword>
<feature type="transmembrane region" description="Helical" evidence="6">
    <location>
        <begin position="60"/>
        <end position="80"/>
    </location>
</feature>
<keyword evidence="8" id="KW-1185">Reference proteome</keyword>
<evidence type="ECO:0000313" key="7">
    <source>
        <dbReference type="EMBL" id="USG67461.1"/>
    </source>
</evidence>
<reference evidence="7" key="1">
    <citation type="submission" date="2022-06" db="EMBL/GenBank/DDBJ databases">
        <title>Genome sequencing of Brevibacillus sp. BB3-R1.</title>
        <authorList>
            <person name="Heo J."/>
            <person name="Lee D."/>
            <person name="Won M."/>
            <person name="Han B.-H."/>
            <person name="Hong S.-B."/>
            <person name="Kwon S.-W."/>
        </authorList>
    </citation>
    <scope>NUCLEOTIDE SEQUENCE</scope>
    <source>
        <strain evidence="7">BB3-R1</strain>
    </source>
</reference>
<comment type="similarity">
    <text evidence="5">Belongs to the bacteriophage holin family. Cp-1 holin subfamily.</text>
</comment>
<protein>
    <submittedName>
        <fullName evidence="7">Holin family protein</fullName>
    </submittedName>
</protein>
<dbReference type="InterPro" id="IPR006480">
    <property type="entry name" value="Phage_holin_4_1"/>
</dbReference>
<evidence type="ECO:0000256" key="1">
    <source>
        <dbReference type="ARBA" id="ARBA00004141"/>
    </source>
</evidence>
<gene>
    <name evidence="7" type="ORF">NDK47_09360</name>
</gene>
<comment type="subcellular location">
    <subcellularLocation>
        <location evidence="1">Membrane</location>
        <topology evidence="1">Multi-pass membrane protein</topology>
    </subcellularLocation>
</comment>